<dbReference type="PROSITE" id="PS00344">
    <property type="entry name" value="GATA_ZN_FINGER_1"/>
    <property type="match status" value="2"/>
</dbReference>
<dbReference type="Pfam" id="PF00320">
    <property type="entry name" value="GATA"/>
    <property type="match status" value="2"/>
</dbReference>
<name>A0ABM1EKG8_PRICU</name>
<keyword evidence="4" id="KW-0862">Zinc</keyword>
<keyword evidence="7" id="KW-0539">Nucleus</keyword>
<evidence type="ECO:0000256" key="3">
    <source>
        <dbReference type="ARBA" id="ARBA00022771"/>
    </source>
</evidence>
<dbReference type="PANTHER" id="PTHR10071:SF281">
    <property type="entry name" value="BOX A-BINDING FACTOR-RELATED"/>
    <property type="match status" value="1"/>
</dbReference>
<dbReference type="PANTHER" id="PTHR10071">
    <property type="entry name" value="TRANSCRIPTION FACTOR GATA FAMILY MEMBER"/>
    <property type="match status" value="1"/>
</dbReference>
<dbReference type="GeneID" id="106813143"/>
<evidence type="ECO:0000313" key="11">
    <source>
        <dbReference type="RefSeq" id="XP_014672689.1"/>
    </source>
</evidence>
<keyword evidence="2" id="KW-0479">Metal-binding</keyword>
<dbReference type="PROSITE" id="PS50114">
    <property type="entry name" value="GATA_ZN_FINGER_2"/>
    <property type="match status" value="2"/>
</dbReference>
<keyword evidence="6" id="KW-0804">Transcription</keyword>
<dbReference type="SUPFAM" id="SSF57716">
    <property type="entry name" value="Glucocorticoid receptor-like (DNA-binding domain)"/>
    <property type="match status" value="2"/>
</dbReference>
<evidence type="ECO:0000256" key="2">
    <source>
        <dbReference type="ARBA" id="ARBA00022723"/>
    </source>
</evidence>
<evidence type="ECO:0000313" key="10">
    <source>
        <dbReference type="Proteomes" id="UP000695022"/>
    </source>
</evidence>
<dbReference type="RefSeq" id="XP_014672689.1">
    <property type="nucleotide sequence ID" value="XM_014817203.1"/>
</dbReference>
<evidence type="ECO:0000256" key="7">
    <source>
        <dbReference type="ARBA" id="ARBA00023242"/>
    </source>
</evidence>
<evidence type="ECO:0000256" key="8">
    <source>
        <dbReference type="PROSITE-ProRule" id="PRU00094"/>
    </source>
</evidence>
<dbReference type="InterPro" id="IPR013088">
    <property type="entry name" value="Znf_NHR/GATA"/>
</dbReference>
<evidence type="ECO:0000256" key="1">
    <source>
        <dbReference type="ARBA" id="ARBA00004123"/>
    </source>
</evidence>
<dbReference type="CDD" id="cd00202">
    <property type="entry name" value="ZnF_GATA"/>
    <property type="match status" value="2"/>
</dbReference>
<reference evidence="11" key="1">
    <citation type="submission" date="2025-08" db="UniProtKB">
        <authorList>
            <consortium name="RefSeq"/>
        </authorList>
    </citation>
    <scope>IDENTIFICATION</scope>
</reference>
<protein>
    <submittedName>
        <fullName evidence="11">Trans-acting T-cell-specific transcription factor GATA-3-like</fullName>
    </submittedName>
</protein>
<dbReference type="InterPro" id="IPR039355">
    <property type="entry name" value="Transcription_factor_GATA"/>
</dbReference>
<keyword evidence="10" id="KW-1185">Reference proteome</keyword>
<sequence length="192" mass="21269">MPSCAAWRSTIAAPPQPVDPADVLRAIRKEEQPLVPNSVTAGFCHLPPLKAPTGHVHEWHTNQLVTLVKSAARWCSNCGATSTPLWRRDQNGQTLCNACGLYQKTNGHTRPAAKPARRVANRRHAATQCSNCRTTVTTLWRKNTDGASVCNACGLYYKLHAVHRPVSMMKSLLSTRNRRSMTSSQMISRVTW</sequence>
<organism evidence="10 11">
    <name type="scientific">Priapulus caudatus</name>
    <name type="common">Priapulid worm</name>
    <dbReference type="NCBI Taxonomy" id="37621"/>
    <lineage>
        <taxon>Eukaryota</taxon>
        <taxon>Metazoa</taxon>
        <taxon>Ecdysozoa</taxon>
        <taxon>Scalidophora</taxon>
        <taxon>Priapulida</taxon>
        <taxon>Priapulimorpha</taxon>
        <taxon>Priapulimorphida</taxon>
        <taxon>Priapulidae</taxon>
        <taxon>Priapulus</taxon>
    </lineage>
</organism>
<gene>
    <name evidence="11" type="primary">LOC106813143</name>
</gene>
<dbReference type="Gene3D" id="3.30.50.10">
    <property type="entry name" value="Erythroid Transcription Factor GATA-1, subunit A"/>
    <property type="match status" value="2"/>
</dbReference>
<dbReference type="Proteomes" id="UP000695022">
    <property type="component" value="Unplaced"/>
</dbReference>
<evidence type="ECO:0000256" key="6">
    <source>
        <dbReference type="ARBA" id="ARBA00023163"/>
    </source>
</evidence>
<accession>A0ABM1EKG8</accession>
<feature type="domain" description="GATA-type" evidence="9">
    <location>
        <begin position="69"/>
        <end position="122"/>
    </location>
</feature>
<evidence type="ECO:0000256" key="5">
    <source>
        <dbReference type="ARBA" id="ARBA00023015"/>
    </source>
</evidence>
<dbReference type="InterPro" id="IPR000679">
    <property type="entry name" value="Znf_GATA"/>
</dbReference>
<keyword evidence="5" id="KW-0805">Transcription regulation</keyword>
<dbReference type="PRINTS" id="PR00619">
    <property type="entry name" value="GATAZNFINGER"/>
</dbReference>
<dbReference type="SMART" id="SM00401">
    <property type="entry name" value="ZnF_GATA"/>
    <property type="match status" value="2"/>
</dbReference>
<keyword evidence="3 8" id="KW-0863">Zinc-finger</keyword>
<comment type="subcellular location">
    <subcellularLocation>
        <location evidence="1">Nucleus</location>
    </subcellularLocation>
</comment>
<evidence type="ECO:0000256" key="4">
    <source>
        <dbReference type="ARBA" id="ARBA00022833"/>
    </source>
</evidence>
<proteinExistence type="predicted"/>
<feature type="domain" description="GATA-type" evidence="9">
    <location>
        <begin position="123"/>
        <end position="176"/>
    </location>
</feature>
<evidence type="ECO:0000259" key="9">
    <source>
        <dbReference type="PROSITE" id="PS50114"/>
    </source>
</evidence>